<gene>
    <name evidence="1" type="ORF">BGZ70_002664</name>
</gene>
<dbReference type="EMBL" id="JAAAHY010001661">
    <property type="protein sequence ID" value="KAF9947477.1"/>
    <property type="molecule type" value="Genomic_DNA"/>
</dbReference>
<reference evidence="1" key="1">
    <citation type="journal article" date="2020" name="Fungal Divers.">
        <title>Resolving the Mortierellaceae phylogeny through synthesis of multi-gene phylogenetics and phylogenomics.</title>
        <authorList>
            <person name="Vandepol N."/>
            <person name="Liber J."/>
            <person name="Desiro A."/>
            <person name="Na H."/>
            <person name="Kennedy M."/>
            <person name="Barry K."/>
            <person name="Grigoriev I.V."/>
            <person name="Miller A.N."/>
            <person name="O'Donnell K."/>
            <person name="Stajich J.E."/>
            <person name="Bonito G."/>
        </authorList>
    </citation>
    <scope>NUCLEOTIDE SEQUENCE</scope>
    <source>
        <strain evidence="1">CK1249</strain>
    </source>
</reference>
<organism evidence="1 2">
    <name type="scientific">Mortierella alpina</name>
    <name type="common">Oleaginous fungus</name>
    <name type="synonym">Mortierella renispora</name>
    <dbReference type="NCBI Taxonomy" id="64518"/>
    <lineage>
        <taxon>Eukaryota</taxon>
        <taxon>Fungi</taxon>
        <taxon>Fungi incertae sedis</taxon>
        <taxon>Mucoromycota</taxon>
        <taxon>Mortierellomycotina</taxon>
        <taxon>Mortierellomycetes</taxon>
        <taxon>Mortierellales</taxon>
        <taxon>Mortierellaceae</taxon>
        <taxon>Mortierella</taxon>
    </lineage>
</organism>
<accession>A0A9P6LX08</accession>
<dbReference type="Proteomes" id="UP000738359">
    <property type="component" value="Unassembled WGS sequence"/>
</dbReference>
<keyword evidence="2" id="KW-1185">Reference proteome</keyword>
<name>A0A9P6LX08_MORAP</name>
<comment type="caution">
    <text evidence="1">The sequence shown here is derived from an EMBL/GenBank/DDBJ whole genome shotgun (WGS) entry which is preliminary data.</text>
</comment>
<evidence type="ECO:0000313" key="2">
    <source>
        <dbReference type="Proteomes" id="UP000738359"/>
    </source>
</evidence>
<evidence type="ECO:0000313" key="1">
    <source>
        <dbReference type="EMBL" id="KAF9947477.1"/>
    </source>
</evidence>
<protein>
    <submittedName>
        <fullName evidence="1">Uncharacterized protein</fullName>
    </submittedName>
</protein>
<sequence>MGKAVDFKSSSSNKRGLPHGHIHPSCARYRSMVYGLCGVQYPLHGQEILYLLQNVPARAFRGDFDEQRRLSSFLLLKPP</sequence>
<feature type="non-terminal residue" evidence="1">
    <location>
        <position position="79"/>
    </location>
</feature>
<proteinExistence type="predicted"/>
<dbReference type="AlphaFoldDB" id="A0A9P6LX08"/>